<dbReference type="RefSeq" id="WP_013386293.1">
    <property type="nucleotide sequence ID" value="NC_014628.2"/>
</dbReference>
<accession>E3EKX4</accession>
<keyword evidence="1" id="KW-0614">Plasmid</keyword>
<sequence length="94" mass="11019">MIEYEKAKFMLERWLKYDASHSFPKGVPDYPTNTAFIKAINEELTKDMDRIVLNTLDAKQSRIHGRLILLNVLRRYTHGTTYTAEEILSIMIDN</sequence>
<organism evidence="1 2">
    <name type="scientific">Paenibacillus polymyxa (strain SC2)</name>
    <name type="common">Bacillus polymyxa</name>
    <dbReference type="NCBI Taxonomy" id="886882"/>
    <lineage>
        <taxon>Bacteria</taxon>
        <taxon>Bacillati</taxon>
        <taxon>Bacillota</taxon>
        <taxon>Bacilli</taxon>
        <taxon>Bacillales</taxon>
        <taxon>Paenibacillaceae</taxon>
        <taxon>Paenibacillus</taxon>
    </lineage>
</organism>
<gene>
    <name evidence="1" type="ORF">PPSC2_25770</name>
</gene>
<dbReference type="PATRIC" id="fig|886882.15.peg.5421"/>
<dbReference type="Proteomes" id="UP000006868">
    <property type="component" value="Plasmid pSC2"/>
</dbReference>
<dbReference type="HOGENOM" id="CLU_2383431_0_0_9"/>
<reference evidence="1 2" key="1">
    <citation type="journal article" date="2011" name="J. Bacteriol.">
        <title>Complete genome sequence of Paenibacillus polymyxa SC2, a strain of plant growth-promoting Rhizobacterium with broad-spectrum antimicrobial activity.</title>
        <authorList>
            <person name="Ma M."/>
            <person name="Wang C."/>
            <person name="Ding Y."/>
            <person name="Li L."/>
            <person name="Shen D."/>
            <person name="Jiang X."/>
            <person name="Guan D."/>
            <person name="Cao F."/>
            <person name="Chen H."/>
            <person name="Feng R."/>
            <person name="Wang X."/>
            <person name="Ge Y."/>
            <person name="Yao L."/>
            <person name="Bing X."/>
            <person name="Yang X."/>
            <person name="Li J."/>
            <person name="Du B."/>
        </authorList>
    </citation>
    <scope>NUCLEOTIDE SEQUENCE [LARGE SCALE GENOMIC DNA]</scope>
    <source>
        <strain evidence="1 2">SC2</strain>
        <plasmid evidence="2">pSC2</plasmid>
    </source>
</reference>
<proteinExistence type="predicted"/>
<name>E3EKX4_PAEPS</name>
<dbReference type="KEGG" id="ppm:PPSC2_25770"/>
<dbReference type="EMBL" id="CP002214">
    <property type="protein sequence ID" value="ADO59879.1"/>
    <property type="molecule type" value="Genomic_DNA"/>
</dbReference>
<evidence type="ECO:0000313" key="1">
    <source>
        <dbReference type="EMBL" id="ADO59879.1"/>
    </source>
</evidence>
<evidence type="ECO:0000313" key="2">
    <source>
        <dbReference type="Proteomes" id="UP000006868"/>
    </source>
</evidence>
<protein>
    <submittedName>
        <fullName evidence="1">Uncharacterized protein</fullName>
    </submittedName>
</protein>
<dbReference type="AlphaFoldDB" id="E3EKX4"/>
<geneLocation type="plasmid" evidence="1 2">
    <name>pSC2</name>
</geneLocation>